<dbReference type="Proteomes" id="UP001060215">
    <property type="component" value="Chromosome 5"/>
</dbReference>
<protein>
    <submittedName>
        <fullName evidence="1">Ribonuclease 3-like protein 2</fullName>
    </submittedName>
</protein>
<proteinExistence type="predicted"/>
<dbReference type="EMBL" id="CM045762">
    <property type="protein sequence ID" value="KAI8010659.1"/>
    <property type="molecule type" value="Genomic_DNA"/>
</dbReference>
<sequence length="374" mass="42117">MNNTSGMFKIVPCTFAGVSSAAIADECITDMDDSVRAIEQLLNYRFNDKKLLEEALTHPSCTDSPSYQRLEFVGDAALGIAISNFIFLAYPDLLPGQLTLLRSANVSTEKLARAAVRHGLYKYVRRNAAALDEKVRDFTLAVQQEADTVVYGGMVKASKVLADIVESVAAAVYVDRQFDLQAFWVIFRGILEPIVTLDVLQQQPQPVTMLFDFCQKECKQVDIKYRRRGKNIIARVYVDRKFIASSSCEQKENAKFQAAKAALEKLSHSNSEDKINVDIYVSMNGTNEIEGAKQKLHDICGKKRWPKPTYQIVKQEGPSHERKFLCSVQVETVERVLFAEGDKKSKVKYAENSAASSLIYELQESKYIKIRGRR</sequence>
<name>A0ACC0HCC0_9ERIC</name>
<gene>
    <name evidence="1" type="ORF">LOK49_LG06G00445</name>
</gene>
<evidence type="ECO:0000313" key="1">
    <source>
        <dbReference type="EMBL" id="KAI8010659.1"/>
    </source>
</evidence>
<organism evidence="1 2">
    <name type="scientific">Camellia lanceoleosa</name>
    <dbReference type="NCBI Taxonomy" id="1840588"/>
    <lineage>
        <taxon>Eukaryota</taxon>
        <taxon>Viridiplantae</taxon>
        <taxon>Streptophyta</taxon>
        <taxon>Embryophyta</taxon>
        <taxon>Tracheophyta</taxon>
        <taxon>Spermatophyta</taxon>
        <taxon>Magnoliopsida</taxon>
        <taxon>eudicotyledons</taxon>
        <taxon>Gunneridae</taxon>
        <taxon>Pentapetalae</taxon>
        <taxon>asterids</taxon>
        <taxon>Ericales</taxon>
        <taxon>Theaceae</taxon>
        <taxon>Camellia</taxon>
    </lineage>
</organism>
<comment type="caution">
    <text evidence="1">The sequence shown here is derived from an EMBL/GenBank/DDBJ whole genome shotgun (WGS) entry which is preliminary data.</text>
</comment>
<evidence type="ECO:0000313" key="2">
    <source>
        <dbReference type="Proteomes" id="UP001060215"/>
    </source>
</evidence>
<accession>A0ACC0HCC0</accession>
<keyword evidence="2" id="KW-1185">Reference proteome</keyword>
<reference evidence="1 2" key="1">
    <citation type="journal article" date="2022" name="Plant J.">
        <title>Chromosome-level genome of Camellia lanceoleosa provides a valuable resource for understanding genome evolution and self-incompatibility.</title>
        <authorList>
            <person name="Gong W."/>
            <person name="Xiao S."/>
            <person name="Wang L."/>
            <person name="Liao Z."/>
            <person name="Chang Y."/>
            <person name="Mo W."/>
            <person name="Hu G."/>
            <person name="Li W."/>
            <person name="Zhao G."/>
            <person name="Zhu H."/>
            <person name="Hu X."/>
            <person name="Ji K."/>
            <person name="Xiang X."/>
            <person name="Song Q."/>
            <person name="Yuan D."/>
            <person name="Jin S."/>
            <person name="Zhang L."/>
        </authorList>
    </citation>
    <scope>NUCLEOTIDE SEQUENCE [LARGE SCALE GENOMIC DNA]</scope>
    <source>
        <strain evidence="1">SQ_2022a</strain>
    </source>
</reference>